<dbReference type="PANTHER" id="PTHR33376">
    <property type="match status" value="1"/>
</dbReference>
<accession>A0A2T6KGD4</accession>
<comment type="caution">
    <text evidence="5">The sequence shown here is derived from an EMBL/GenBank/DDBJ whole genome shotgun (WGS) entry which is preliminary data.</text>
</comment>
<evidence type="ECO:0000313" key="6">
    <source>
        <dbReference type="Proteomes" id="UP000244523"/>
    </source>
</evidence>
<dbReference type="Gene3D" id="3.40.190.170">
    <property type="entry name" value="Bacterial extracellular solute-binding protein, family 7"/>
    <property type="match status" value="1"/>
</dbReference>
<dbReference type="Proteomes" id="UP000244523">
    <property type="component" value="Unassembled WGS sequence"/>
</dbReference>
<keyword evidence="2 4" id="KW-0732">Signal</keyword>
<reference evidence="5 6" key="1">
    <citation type="submission" date="2018-04" db="EMBL/GenBank/DDBJ databases">
        <title>Genomic Encyclopedia of Archaeal and Bacterial Type Strains, Phase II (KMG-II): from individual species to whole genera.</title>
        <authorList>
            <person name="Goeker M."/>
        </authorList>
    </citation>
    <scope>NUCLEOTIDE SEQUENCE [LARGE SCALE GENOMIC DNA]</scope>
    <source>
        <strain evidence="5 6">DSM 29955</strain>
    </source>
</reference>
<dbReference type="RefSeq" id="WP_108386746.1">
    <property type="nucleotide sequence ID" value="NZ_QBUD01000006.1"/>
</dbReference>
<dbReference type="PANTHER" id="PTHR33376:SF15">
    <property type="entry name" value="BLL6794 PROTEIN"/>
    <property type="match status" value="1"/>
</dbReference>
<dbReference type="AlphaFoldDB" id="A0A2T6KGD4"/>
<evidence type="ECO:0000256" key="1">
    <source>
        <dbReference type="ARBA" id="ARBA00004418"/>
    </source>
</evidence>
<dbReference type="InterPro" id="IPR038404">
    <property type="entry name" value="TRAP_DctP_sf"/>
</dbReference>
<evidence type="ECO:0000313" key="5">
    <source>
        <dbReference type="EMBL" id="PUB14340.1"/>
    </source>
</evidence>
<gene>
    <name evidence="5" type="ORF">C8N45_106215</name>
</gene>
<dbReference type="GO" id="GO:0042597">
    <property type="term" value="C:periplasmic space"/>
    <property type="evidence" value="ECO:0007669"/>
    <property type="project" value="UniProtKB-SubCell"/>
</dbReference>
<sequence length="338" mass="35692">MNKKLVGLAAGLLMAAGSASADTRLIVNCFWPPQHDVCSKLLPDWLDAVEEATDGRVRGNIPPKSVAPPAEQLASVEKGIVDVAVQFNGLIGNRVSGPLVAMQPFSGIDNAPVLSQALWETREKFFADEFDTVELLSMWTISPGLLFSGTDTPIITVEDFASRKMWALPGPLAAMATALGAAVVASPAVQSNEFIANGVVDSHLGLNGDAIKAFQIAPYVNSMTRFSSPVYTTSFSLVMNKDKWAEISPEDQAAIMELSGPAFGMIAGGSWDRTAAEVMASFPDLGISVVDADPALEAALMDAAAPITAKWFEAAASNGIDGEAALAFYRQRVAELSK</sequence>
<comment type="subcellular location">
    <subcellularLocation>
        <location evidence="1">Periplasm</location>
    </subcellularLocation>
</comment>
<organism evidence="5 6">
    <name type="scientific">Yoonia sediminilitoris</name>
    <dbReference type="NCBI Taxonomy" id="1286148"/>
    <lineage>
        <taxon>Bacteria</taxon>
        <taxon>Pseudomonadati</taxon>
        <taxon>Pseudomonadota</taxon>
        <taxon>Alphaproteobacteria</taxon>
        <taxon>Rhodobacterales</taxon>
        <taxon>Paracoccaceae</taxon>
        <taxon>Yoonia</taxon>
    </lineage>
</organism>
<dbReference type="OrthoDB" id="7822595at2"/>
<protein>
    <submittedName>
        <fullName evidence="5">TRAP-type C4-dicarboxylate transport system substrate-binding protein</fullName>
    </submittedName>
</protein>
<dbReference type="EMBL" id="QBUD01000006">
    <property type="protein sequence ID" value="PUB14340.1"/>
    <property type="molecule type" value="Genomic_DNA"/>
</dbReference>
<dbReference type="GO" id="GO:0055085">
    <property type="term" value="P:transmembrane transport"/>
    <property type="evidence" value="ECO:0007669"/>
    <property type="project" value="InterPro"/>
</dbReference>
<evidence type="ECO:0000256" key="2">
    <source>
        <dbReference type="ARBA" id="ARBA00022729"/>
    </source>
</evidence>
<evidence type="ECO:0000256" key="3">
    <source>
        <dbReference type="ARBA" id="ARBA00022764"/>
    </source>
</evidence>
<dbReference type="InterPro" id="IPR018389">
    <property type="entry name" value="DctP_fam"/>
</dbReference>
<evidence type="ECO:0000256" key="4">
    <source>
        <dbReference type="SAM" id="SignalP"/>
    </source>
</evidence>
<name>A0A2T6KGD4_9RHOB</name>
<feature type="signal peptide" evidence="4">
    <location>
        <begin position="1"/>
        <end position="21"/>
    </location>
</feature>
<proteinExistence type="predicted"/>
<keyword evidence="3" id="KW-0574">Periplasm</keyword>
<dbReference type="Pfam" id="PF03480">
    <property type="entry name" value="DctP"/>
    <property type="match status" value="1"/>
</dbReference>
<feature type="chain" id="PRO_5015626250" evidence="4">
    <location>
        <begin position="22"/>
        <end position="338"/>
    </location>
</feature>
<keyword evidence="6" id="KW-1185">Reference proteome</keyword>